<proteinExistence type="predicted"/>
<keyword evidence="2" id="KW-1185">Reference proteome</keyword>
<reference evidence="1 2" key="1">
    <citation type="journal article" date="2022" name="Hortic Res">
        <title>A haplotype resolved chromosomal level avocado genome allows analysis of novel avocado genes.</title>
        <authorList>
            <person name="Nath O."/>
            <person name="Fletcher S.J."/>
            <person name="Hayward A."/>
            <person name="Shaw L.M."/>
            <person name="Masouleh A.K."/>
            <person name="Furtado A."/>
            <person name="Henry R.J."/>
            <person name="Mitter N."/>
        </authorList>
    </citation>
    <scope>NUCLEOTIDE SEQUENCE [LARGE SCALE GENOMIC DNA]</scope>
    <source>
        <strain evidence="2">cv. Hass</strain>
    </source>
</reference>
<accession>A0ACC2LB05</accession>
<dbReference type="EMBL" id="CM056815">
    <property type="protein sequence ID" value="KAJ8630287.1"/>
    <property type="molecule type" value="Genomic_DNA"/>
</dbReference>
<evidence type="ECO:0000313" key="2">
    <source>
        <dbReference type="Proteomes" id="UP001234297"/>
    </source>
</evidence>
<organism evidence="1 2">
    <name type="scientific">Persea americana</name>
    <name type="common">Avocado</name>
    <dbReference type="NCBI Taxonomy" id="3435"/>
    <lineage>
        <taxon>Eukaryota</taxon>
        <taxon>Viridiplantae</taxon>
        <taxon>Streptophyta</taxon>
        <taxon>Embryophyta</taxon>
        <taxon>Tracheophyta</taxon>
        <taxon>Spermatophyta</taxon>
        <taxon>Magnoliopsida</taxon>
        <taxon>Magnoliidae</taxon>
        <taxon>Laurales</taxon>
        <taxon>Lauraceae</taxon>
        <taxon>Persea</taxon>
    </lineage>
</organism>
<protein>
    <submittedName>
        <fullName evidence="1">Uncharacterized protein</fullName>
    </submittedName>
</protein>
<comment type="caution">
    <text evidence="1">The sequence shown here is derived from an EMBL/GenBank/DDBJ whole genome shotgun (WGS) entry which is preliminary data.</text>
</comment>
<evidence type="ECO:0000313" key="1">
    <source>
        <dbReference type="EMBL" id="KAJ8630287.1"/>
    </source>
</evidence>
<dbReference type="Proteomes" id="UP001234297">
    <property type="component" value="Chromosome 7"/>
</dbReference>
<sequence>MVYEMQFHDRLDDVVERHSSRSVGAVSVRCVDSGGAQENLTERKQMCQTSAAEGYEKLDESLSLAIPNPMDKQKGHLGQCTGPLANATAKEHLEPISSNQVLANVVGQFLNGDNAIVGRRNVSFSPNYGIDGDGNGRWLPPPFSHFPGGSGWVRAKRKATSFPLLKASMKKAWGRSNKKASSGHLRRLIVASASRVSGNPSNVHSSATSQKTCEDCKEIGQQVGST</sequence>
<gene>
    <name evidence="1" type="ORF">MRB53_023610</name>
</gene>
<name>A0ACC2LB05_PERAE</name>